<feature type="domain" description="Acyltransferase 3" evidence="2">
    <location>
        <begin position="15"/>
        <end position="335"/>
    </location>
</feature>
<dbReference type="Pfam" id="PF01757">
    <property type="entry name" value="Acyl_transf_3"/>
    <property type="match status" value="1"/>
</dbReference>
<proteinExistence type="predicted"/>
<dbReference type="AlphaFoldDB" id="A0A1Q5ZTP3"/>
<gene>
    <name evidence="3" type="ORF">RG47T_0584</name>
</gene>
<dbReference type="Proteomes" id="UP000186720">
    <property type="component" value="Unassembled WGS sequence"/>
</dbReference>
<dbReference type="PANTHER" id="PTHR23028">
    <property type="entry name" value="ACETYLTRANSFERASE"/>
    <property type="match status" value="1"/>
</dbReference>
<comment type="caution">
    <text evidence="3">The sequence shown here is derived from an EMBL/GenBank/DDBJ whole genome shotgun (WGS) entry which is preliminary data.</text>
</comment>
<evidence type="ECO:0000313" key="4">
    <source>
        <dbReference type="Proteomes" id="UP000186720"/>
    </source>
</evidence>
<accession>A0A1Q5ZTP3</accession>
<feature type="transmembrane region" description="Helical" evidence="1">
    <location>
        <begin position="174"/>
        <end position="202"/>
    </location>
</feature>
<dbReference type="InterPro" id="IPR050879">
    <property type="entry name" value="Acyltransferase_3"/>
</dbReference>
<organism evidence="3 4">
    <name type="scientific">Mucilaginibacter polytrichastri</name>
    <dbReference type="NCBI Taxonomy" id="1302689"/>
    <lineage>
        <taxon>Bacteria</taxon>
        <taxon>Pseudomonadati</taxon>
        <taxon>Bacteroidota</taxon>
        <taxon>Sphingobacteriia</taxon>
        <taxon>Sphingobacteriales</taxon>
        <taxon>Sphingobacteriaceae</taxon>
        <taxon>Mucilaginibacter</taxon>
    </lineage>
</organism>
<dbReference type="InterPro" id="IPR002656">
    <property type="entry name" value="Acyl_transf_3_dom"/>
</dbReference>
<evidence type="ECO:0000256" key="1">
    <source>
        <dbReference type="SAM" id="Phobius"/>
    </source>
</evidence>
<sequence length="362" mass="40912">MAHTPRSLSGLSSIFLDALRIIASIVVFIGHAYAQGYITVGNNFMGADFGHFSVLIFFVLSGYVIAHTTSKKNRGPLQYAQARLSRLYSVLLPTLIITAIIEFAVVKLSPEIAIGYQRGNPLPRYILSGLFLNEMWFFSASPPINGPLWSLSYEYWYYVIFGCVFFKFKGWQSVIIPLLACMIAGPKILSMMPIWLFGNIAYRLNNPLKNRYAISWFLVAGALSIAIILYIALPALPFKLGTSPLFFSAQFISDTIVSLFIGIAFWLLPSYNIASEKVPGKALKTFRKFADLTFPLYVLHEPLLVLFRVINKEYANNSLNMIVGLVIVFITCMYLGSIMEKNRFRWISPFKQFLNKIKLVIQ</sequence>
<evidence type="ECO:0000313" key="3">
    <source>
        <dbReference type="EMBL" id="OKS85140.1"/>
    </source>
</evidence>
<dbReference type="GO" id="GO:0016747">
    <property type="term" value="F:acyltransferase activity, transferring groups other than amino-acyl groups"/>
    <property type="evidence" value="ECO:0007669"/>
    <property type="project" value="InterPro"/>
</dbReference>
<keyword evidence="1" id="KW-0472">Membrane</keyword>
<feature type="transmembrane region" description="Helical" evidence="1">
    <location>
        <begin position="87"/>
        <end position="105"/>
    </location>
</feature>
<feature type="transmembrane region" description="Helical" evidence="1">
    <location>
        <begin position="12"/>
        <end position="34"/>
    </location>
</feature>
<dbReference type="OrthoDB" id="9796461at2"/>
<keyword evidence="1" id="KW-1133">Transmembrane helix</keyword>
<dbReference type="RefSeq" id="WP_074487976.1">
    <property type="nucleotide sequence ID" value="NZ_FPAM01000001.1"/>
</dbReference>
<feature type="transmembrane region" description="Helical" evidence="1">
    <location>
        <begin position="319"/>
        <end position="336"/>
    </location>
</feature>
<feature type="transmembrane region" description="Helical" evidence="1">
    <location>
        <begin position="214"/>
        <end position="233"/>
    </location>
</feature>
<evidence type="ECO:0000259" key="2">
    <source>
        <dbReference type="Pfam" id="PF01757"/>
    </source>
</evidence>
<protein>
    <recommendedName>
        <fullName evidence="2">Acyltransferase 3 domain-containing protein</fullName>
    </recommendedName>
</protein>
<keyword evidence="1" id="KW-0812">Transmembrane</keyword>
<feature type="transmembrane region" description="Helical" evidence="1">
    <location>
        <begin position="289"/>
        <end position="307"/>
    </location>
</feature>
<feature type="transmembrane region" description="Helical" evidence="1">
    <location>
        <begin position="245"/>
        <end position="268"/>
    </location>
</feature>
<feature type="transmembrane region" description="Helical" evidence="1">
    <location>
        <begin position="49"/>
        <end position="66"/>
    </location>
</feature>
<dbReference type="STRING" id="1302689.RG47T_0584"/>
<keyword evidence="4" id="KW-1185">Reference proteome</keyword>
<dbReference type="EMBL" id="MPPL01000001">
    <property type="protein sequence ID" value="OKS85140.1"/>
    <property type="molecule type" value="Genomic_DNA"/>
</dbReference>
<reference evidence="3 4" key="1">
    <citation type="submission" date="2016-11" db="EMBL/GenBank/DDBJ databases">
        <title>Whole Genome Sequencing of Mucilaginibacter polytrichastri RG4-7(T) isolated from the moss sample.</title>
        <authorList>
            <person name="Li Y."/>
        </authorList>
    </citation>
    <scope>NUCLEOTIDE SEQUENCE [LARGE SCALE GENOMIC DNA]</scope>
    <source>
        <strain evidence="3 4">RG4-7</strain>
    </source>
</reference>
<name>A0A1Q5ZTP3_9SPHI</name>